<comment type="caution">
    <text evidence="1">The sequence shown here is derived from an EMBL/GenBank/DDBJ whole genome shotgun (WGS) entry which is preliminary data.</text>
</comment>
<accession>A0A2N6KC69</accession>
<protein>
    <recommendedName>
        <fullName evidence="3">Serine/threonine protein kinase</fullName>
    </recommendedName>
</protein>
<gene>
    <name evidence="1" type="ORF">CEN50_19530</name>
</gene>
<dbReference type="RefSeq" id="WP_102174416.1">
    <property type="nucleotide sequence ID" value="NZ_NMQA01000255.1"/>
</dbReference>
<dbReference type="InterPro" id="IPR036890">
    <property type="entry name" value="HATPase_C_sf"/>
</dbReference>
<dbReference type="Gene3D" id="3.30.565.10">
    <property type="entry name" value="Histidine kinase-like ATPase, C-terminal domain"/>
    <property type="match status" value="1"/>
</dbReference>
<organism evidence="1 2">
    <name type="scientific">Fischerella thermalis CCMEE 5268</name>
    <dbReference type="NCBI Taxonomy" id="2019662"/>
    <lineage>
        <taxon>Bacteria</taxon>
        <taxon>Bacillati</taxon>
        <taxon>Cyanobacteriota</taxon>
        <taxon>Cyanophyceae</taxon>
        <taxon>Nostocales</taxon>
        <taxon>Hapalosiphonaceae</taxon>
        <taxon>Fischerella</taxon>
    </lineage>
</organism>
<dbReference type="AlphaFoldDB" id="A0A2N6KC69"/>
<name>A0A2N6KC69_9CYAN</name>
<evidence type="ECO:0000313" key="2">
    <source>
        <dbReference type="Proteomes" id="UP000235025"/>
    </source>
</evidence>
<proteinExistence type="predicted"/>
<evidence type="ECO:0000313" key="1">
    <source>
        <dbReference type="EMBL" id="PLZ96200.1"/>
    </source>
</evidence>
<sequence>MDAAVDLTLAIPGYCLVEELYYGSRAVVDRVVREVDRQPVIIKLLRRDYPTFNHLLQFRNQYAIARQIVVEKQGGIISVNSVPNEGAEFTMRIPVKAKVENSNVLVETEVVHVPC</sequence>
<reference evidence="1 2" key="1">
    <citation type="submission" date="2017-07" db="EMBL/GenBank/DDBJ databases">
        <title>Genomes of Fischerella (Mastigocladus) sp. strains.</title>
        <authorList>
            <person name="Miller S.R."/>
        </authorList>
    </citation>
    <scope>NUCLEOTIDE SEQUENCE [LARGE SCALE GENOMIC DNA]</scope>
    <source>
        <strain evidence="1 2">CCMEE 5268</strain>
    </source>
</reference>
<dbReference type="Proteomes" id="UP000235025">
    <property type="component" value="Unassembled WGS sequence"/>
</dbReference>
<dbReference type="SUPFAM" id="SSF55874">
    <property type="entry name" value="ATPase domain of HSP90 chaperone/DNA topoisomerase II/histidine kinase"/>
    <property type="match status" value="1"/>
</dbReference>
<dbReference type="EMBL" id="NMQA01000255">
    <property type="protein sequence ID" value="PLZ96200.1"/>
    <property type="molecule type" value="Genomic_DNA"/>
</dbReference>
<evidence type="ECO:0008006" key="3">
    <source>
        <dbReference type="Google" id="ProtNLM"/>
    </source>
</evidence>